<proteinExistence type="predicted"/>
<gene>
    <name evidence="2" type="ORF">CLV59_11321</name>
</gene>
<dbReference type="InterPro" id="IPR001387">
    <property type="entry name" value="Cro/C1-type_HTH"/>
</dbReference>
<dbReference type="Proteomes" id="UP000249819">
    <property type="component" value="Unassembled WGS sequence"/>
</dbReference>
<dbReference type="RefSeq" id="WP_111595417.1">
    <property type="nucleotide sequence ID" value="NZ_QLMA01000013.1"/>
</dbReference>
<evidence type="ECO:0000259" key="1">
    <source>
        <dbReference type="PROSITE" id="PS50943"/>
    </source>
</evidence>
<keyword evidence="3" id="KW-1185">Reference proteome</keyword>
<dbReference type="InterPro" id="IPR010982">
    <property type="entry name" value="Lambda_DNA-bd_dom_sf"/>
</dbReference>
<organism evidence="2 3">
    <name type="scientific">Chitinophaga dinghuensis</name>
    <dbReference type="NCBI Taxonomy" id="1539050"/>
    <lineage>
        <taxon>Bacteria</taxon>
        <taxon>Pseudomonadati</taxon>
        <taxon>Bacteroidota</taxon>
        <taxon>Chitinophagia</taxon>
        <taxon>Chitinophagales</taxon>
        <taxon>Chitinophagaceae</taxon>
        <taxon>Chitinophaga</taxon>
    </lineage>
</organism>
<dbReference type="GO" id="GO:0003677">
    <property type="term" value="F:DNA binding"/>
    <property type="evidence" value="ECO:0007669"/>
    <property type="project" value="InterPro"/>
</dbReference>
<name>A0A327VKS4_9BACT</name>
<dbReference type="SMART" id="SM00530">
    <property type="entry name" value="HTH_XRE"/>
    <property type="match status" value="1"/>
</dbReference>
<dbReference type="CDD" id="cd00093">
    <property type="entry name" value="HTH_XRE"/>
    <property type="match status" value="1"/>
</dbReference>
<comment type="caution">
    <text evidence="2">The sequence shown here is derived from an EMBL/GenBank/DDBJ whole genome shotgun (WGS) entry which is preliminary data.</text>
</comment>
<evidence type="ECO:0000313" key="3">
    <source>
        <dbReference type="Proteomes" id="UP000249819"/>
    </source>
</evidence>
<dbReference type="AlphaFoldDB" id="A0A327VKS4"/>
<dbReference type="EMBL" id="QLMA01000013">
    <property type="protein sequence ID" value="RAJ73469.1"/>
    <property type="molecule type" value="Genomic_DNA"/>
</dbReference>
<accession>A0A327VKS4</accession>
<dbReference type="PROSITE" id="PS50943">
    <property type="entry name" value="HTH_CROC1"/>
    <property type="match status" value="1"/>
</dbReference>
<evidence type="ECO:0000313" key="2">
    <source>
        <dbReference type="EMBL" id="RAJ73469.1"/>
    </source>
</evidence>
<feature type="domain" description="HTH cro/C1-type" evidence="1">
    <location>
        <begin position="21"/>
        <end position="75"/>
    </location>
</feature>
<dbReference type="Gene3D" id="1.10.260.40">
    <property type="entry name" value="lambda repressor-like DNA-binding domains"/>
    <property type="match status" value="1"/>
</dbReference>
<dbReference type="Pfam" id="PF13443">
    <property type="entry name" value="HTH_26"/>
    <property type="match status" value="1"/>
</dbReference>
<dbReference type="OrthoDB" id="674942at2"/>
<protein>
    <submittedName>
        <fullName evidence="2">Helix-turn-helix protein</fullName>
    </submittedName>
</protein>
<sequence>MSVKKQYITESEYYQRLGQRIKQLRIDADFTSAESFAREYNIGRTQYLAYEKGKNMTLETIIRIARVHEMTVEELIIGIE</sequence>
<reference evidence="2 3" key="1">
    <citation type="submission" date="2018-06" db="EMBL/GenBank/DDBJ databases">
        <title>Genomic Encyclopedia of Archaeal and Bacterial Type Strains, Phase II (KMG-II): from individual species to whole genera.</title>
        <authorList>
            <person name="Goeker M."/>
        </authorList>
    </citation>
    <scope>NUCLEOTIDE SEQUENCE [LARGE SCALE GENOMIC DNA]</scope>
    <source>
        <strain evidence="2 3">DSM 29821</strain>
    </source>
</reference>
<dbReference type="SUPFAM" id="SSF47413">
    <property type="entry name" value="lambda repressor-like DNA-binding domains"/>
    <property type="match status" value="1"/>
</dbReference>